<dbReference type="GO" id="GO:0004177">
    <property type="term" value="F:aminopeptidase activity"/>
    <property type="evidence" value="ECO:0007669"/>
    <property type="project" value="UniProtKB-ARBA"/>
</dbReference>
<dbReference type="EMBL" id="CASHTH010002237">
    <property type="protein sequence ID" value="CAI8026812.1"/>
    <property type="molecule type" value="Genomic_DNA"/>
</dbReference>
<keyword evidence="4" id="KW-1185">Reference proteome</keyword>
<sequence length="350" mass="39283">MSNAYGKIIANVERLHRLMDEAGVSAIVARSGKNFTYLAGFAYPGTLARHLEFPDSPREVLLVWPRTGEPVMLLNSYAAPLARRDSWLERIEVVDDYAESPYERAVDVLRQLGLAEETIGFEKSYVSANRWEEIGGLLPRARIVDSTELMDRVRWIKTPEEVAALEAGARLLDEAYLEVLPTVRPGDTERLAHSRIIESCLRRGANWAHGILNSSRNTVAYGGESDMAFEAGDIIRNDYVAYLNGYPGHQSRSVCVGAPSDEQKRIYRVTRDIYRATIERCRPGARTADIYHFANDSFHEAGTRALEEGMVVALEPHIGYWHLQDMVLVTDDSPRLLSPLFNTDEMLVAG</sequence>
<dbReference type="SUPFAM" id="SSF53092">
    <property type="entry name" value="Creatinase/prolidase N-terminal domain"/>
    <property type="match status" value="1"/>
</dbReference>
<organism evidence="3 4">
    <name type="scientific">Geodia barretti</name>
    <name type="common">Barrett's horny sponge</name>
    <dbReference type="NCBI Taxonomy" id="519541"/>
    <lineage>
        <taxon>Eukaryota</taxon>
        <taxon>Metazoa</taxon>
        <taxon>Porifera</taxon>
        <taxon>Demospongiae</taxon>
        <taxon>Heteroscleromorpha</taxon>
        <taxon>Tetractinellida</taxon>
        <taxon>Astrophorina</taxon>
        <taxon>Geodiidae</taxon>
        <taxon>Geodia</taxon>
    </lineage>
</organism>
<feature type="domain" description="Creatinase N-terminal" evidence="2">
    <location>
        <begin position="12"/>
        <end position="155"/>
    </location>
</feature>
<dbReference type="InterPro" id="IPR029149">
    <property type="entry name" value="Creatin/AminoP/Spt16_N"/>
</dbReference>
<evidence type="ECO:0000313" key="3">
    <source>
        <dbReference type="EMBL" id="CAI8026812.1"/>
    </source>
</evidence>
<dbReference type="Proteomes" id="UP001174909">
    <property type="component" value="Unassembled WGS sequence"/>
</dbReference>
<dbReference type="Pfam" id="PF00557">
    <property type="entry name" value="Peptidase_M24"/>
    <property type="match status" value="1"/>
</dbReference>
<name>A0AA35SCV7_GEOBA</name>
<dbReference type="InterPro" id="IPR000587">
    <property type="entry name" value="Creatinase_N"/>
</dbReference>
<dbReference type="CDD" id="cd01066">
    <property type="entry name" value="APP_MetAP"/>
    <property type="match status" value="1"/>
</dbReference>
<evidence type="ECO:0000259" key="2">
    <source>
        <dbReference type="Pfam" id="PF01321"/>
    </source>
</evidence>
<dbReference type="Pfam" id="PF01321">
    <property type="entry name" value="Creatinase_N"/>
    <property type="match status" value="1"/>
</dbReference>
<dbReference type="Gene3D" id="3.40.350.10">
    <property type="entry name" value="Creatinase/prolidase N-terminal domain"/>
    <property type="match status" value="1"/>
</dbReference>
<feature type="domain" description="Peptidase M24" evidence="1">
    <location>
        <begin position="165"/>
        <end position="302"/>
    </location>
</feature>
<protein>
    <submittedName>
        <fullName evidence="3">Uncharacterized peptidase YqhT</fullName>
    </submittedName>
</protein>
<dbReference type="PANTHER" id="PTHR46112:SF3">
    <property type="entry name" value="AMINOPEPTIDASE YPDF"/>
    <property type="match status" value="1"/>
</dbReference>
<comment type="caution">
    <text evidence="3">The sequence shown here is derived from an EMBL/GenBank/DDBJ whole genome shotgun (WGS) entry which is preliminary data.</text>
</comment>
<dbReference type="AlphaFoldDB" id="A0AA35SCV7"/>
<proteinExistence type="predicted"/>
<evidence type="ECO:0000259" key="1">
    <source>
        <dbReference type="Pfam" id="PF00557"/>
    </source>
</evidence>
<dbReference type="PANTHER" id="PTHR46112">
    <property type="entry name" value="AMINOPEPTIDASE"/>
    <property type="match status" value="1"/>
</dbReference>
<dbReference type="SUPFAM" id="SSF55920">
    <property type="entry name" value="Creatinase/aminopeptidase"/>
    <property type="match status" value="1"/>
</dbReference>
<reference evidence="3" key="1">
    <citation type="submission" date="2023-03" db="EMBL/GenBank/DDBJ databases">
        <authorList>
            <person name="Steffen K."/>
            <person name="Cardenas P."/>
        </authorList>
    </citation>
    <scope>NUCLEOTIDE SEQUENCE</scope>
</reference>
<dbReference type="InterPro" id="IPR036005">
    <property type="entry name" value="Creatinase/aminopeptidase-like"/>
</dbReference>
<dbReference type="InterPro" id="IPR050659">
    <property type="entry name" value="Peptidase_M24B"/>
</dbReference>
<dbReference type="InterPro" id="IPR000994">
    <property type="entry name" value="Pept_M24"/>
</dbReference>
<dbReference type="Gene3D" id="3.90.230.10">
    <property type="entry name" value="Creatinase/methionine aminopeptidase superfamily"/>
    <property type="match status" value="1"/>
</dbReference>
<accession>A0AA35SCV7</accession>
<evidence type="ECO:0000313" key="4">
    <source>
        <dbReference type="Proteomes" id="UP001174909"/>
    </source>
</evidence>
<gene>
    <name evidence="3" type="ORF">GBAR_LOCUS15364</name>
</gene>